<gene>
    <name evidence="1" type="ORF">AKJ09_05233</name>
</gene>
<protein>
    <recommendedName>
        <fullName evidence="3">DUF2252 domain-containing protein</fullName>
    </recommendedName>
</protein>
<dbReference type="InterPro" id="IPR018721">
    <property type="entry name" value="DUF2252"/>
</dbReference>
<evidence type="ECO:0000313" key="1">
    <source>
        <dbReference type="EMBL" id="AKU98569.1"/>
    </source>
</evidence>
<accession>A0A0K1PZI9</accession>
<dbReference type="AlphaFoldDB" id="A0A0K1PZI9"/>
<dbReference type="Proteomes" id="UP000064967">
    <property type="component" value="Chromosome"/>
</dbReference>
<name>A0A0K1PZI9_9BACT</name>
<reference evidence="1 2" key="1">
    <citation type="submission" date="2015-08" db="EMBL/GenBank/DDBJ databases">
        <authorList>
            <person name="Babu N.S."/>
            <person name="Beckwith C.J."/>
            <person name="Beseler K.G."/>
            <person name="Brison A."/>
            <person name="Carone J.V."/>
            <person name="Caskin T.P."/>
            <person name="Diamond M."/>
            <person name="Durham M.E."/>
            <person name="Foxe J.M."/>
            <person name="Go M."/>
            <person name="Henderson B.A."/>
            <person name="Jones I.B."/>
            <person name="McGettigan J.A."/>
            <person name="Micheletti S.J."/>
            <person name="Nasrallah M.E."/>
            <person name="Ortiz D."/>
            <person name="Piller C.R."/>
            <person name="Privatt S.R."/>
            <person name="Schneider S.L."/>
            <person name="Sharp S."/>
            <person name="Smith T.C."/>
            <person name="Stanton J.D."/>
            <person name="Ullery H.E."/>
            <person name="Wilson R.J."/>
            <person name="Serrano M.G."/>
            <person name="Buck G."/>
            <person name="Lee V."/>
            <person name="Wang Y."/>
            <person name="Carvalho R."/>
            <person name="Voegtly L."/>
            <person name="Shi R."/>
            <person name="Duckworth R."/>
            <person name="Johnson A."/>
            <person name="Loviza R."/>
            <person name="Walstead R."/>
            <person name="Shah Z."/>
            <person name="Kiflezghi M."/>
            <person name="Wade K."/>
            <person name="Ball S.L."/>
            <person name="Bradley K.W."/>
            <person name="Asai D.J."/>
            <person name="Bowman C.A."/>
            <person name="Russell D.A."/>
            <person name="Pope W.H."/>
            <person name="Jacobs-Sera D."/>
            <person name="Hendrix R.W."/>
            <person name="Hatfull G.F."/>
        </authorList>
    </citation>
    <scope>NUCLEOTIDE SEQUENCE [LARGE SCALE GENOMIC DNA]</scope>
    <source>
        <strain evidence="1 2">DSM 27648</strain>
    </source>
</reference>
<dbReference type="Pfam" id="PF10009">
    <property type="entry name" value="DUF2252"/>
    <property type="match status" value="1"/>
</dbReference>
<dbReference type="PANTHER" id="PTHR39441">
    <property type="entry name" value="DUF2252 DOMAIN-CONTAINING PROTEIN"/>
    <property type="match status" value="1"/>
</dbReference>
<organism evidence="1 2">
    <name type="scientific">Labilithrix luteola</name>
    <dbReference type="NCBI Taxonomy" id="1391654"/>
    <lineage>
        <taxon>Bacteria</taxon>
        <taxon>Pseudomonadati</taxon>
        <taxon>Myxococcota</taxon>
        <taxon>Polyangia</taxon>
        <taxon>Polyangiales</taxon>
        <taxon>Labilitrichaceae</taxon>
        <taxon>Labilithrix</taxon>
    </lineage>
</organism>
<evidence type="ECO:0000313" key="2">
    <source>
        <dbReference type="Proteomes" id="UP000064967"/>
    </source>
</evidence>
<evidence type="ECO:0008006" key="3">
    <source>
        <dbReference type="Google" id="ProtNLM"/>
    </source>
</evidence>
<dbReference type="PANTHER" id="PTHR39441:SF1">
    <property type="entry name" value="DUF2252 DOMAIN-CONTAINING PROTEIN"/>
    <property type="match status" value="1"/>
</dbReference>
<dbReference type="EMBL" id="CP012333">
    <property type="protein sequence ID" value="AKU98569.1"/>
    <property type="molecule type" value="Genomic_DNA"/>
</dbReference>
<keyword evidence="2" id="KW-1185">Reference proteome</keyword>
<dbReference type="KEGG" id="llu:AKJ09_05233"/>
<dbReference type="STRING" id="1391654.AKJ09_05233"/>
<dbReference type="PATRIC" id="fig|1391654.3.peg.5306"/>
<proteinExistence type="predicted"/>
<sequence>MAAKAAKTAKNRVLQTEGFRADALAARQLEIDRARTKRFPDLFEHKLERMSISPLGFLRGAAPLFYQLLEAHPHLAEGPPGEGWIVGDAHLENFGAYRPDAREDIRSGGPALFDLNDFDETLVAPWRLDVLRLTTSLLLGGRELGADGLVALSLADRLLDAWGKSAFDGEKLPPEPAPVRALIAQVEGRSRKKLLDDRTEVVRKKRRFVRGPRYRDLPDDIRMRVPAALEGYVASLPPAQRPKDDELEIEDVALRVAGTGSLGCLRIAMLLKGKGGRDGGWIFDMKEEAAPSASEFELRPPQKRGEEDLLPALRVATAYASCIARPPRMLGTTLLRYRRHNVSMLVRRLSPQEDKLDLRKLKSADLPSLASYLGGLLGRAHARAATKPPHSRWSSSDIVEIRSRAIVLAGMHEAAYLALCERMRRILPKSAKSKG</sequence>
<dbReference type="RefSeq" id="WP_169927801.1">
    <property type="nucleotide sequence ID" value="NZ_CP012333.1"/>
</dbReference>